<sequence>MLPVVSSGETETARTMLFEAIGGEPLYEVARTPHVTVHDAVLTAREDGFDALQALPVGTLLDRIATAGQLFVDEGAPAASSTTSCVPFDRYQRSVVKATGLPAGWVRTSAHWLAFGLRHAAESLRAQSPTGALDVYDDPAYTRESDVGLAFTPRVRVLGGMMPSNDPAVYAWPALALAMKIPIVLRPSDRDPLTAIRLARALRGAGVPESAVHVLPGDRSIGKTVCRETDHAIAFGTEDAVGSFRTEPSVETYGPGQSIAVLAREPTEQELDSLARGVLRSAGRACYCLTRIVATGECNGDVLAKRLARRVTELSGPTYGSLIDEQATVPGFAPDTAEQVTNAIRRIPGQDVTAAYCEQHLVERDGIARLRPTVFRTDTLVPELPFQFAGVTDRESDAVVPPDGAYLAVVVGSDDLERTLVRSPAIANVYGGRYPASVDLRETHETYLTSFLYRTTTYDPS</sequence>
<keyword evidence="2" id="KW-0520">NAD</keyword>
<dbReference type="RefSeq" id="WP_013199667.1">
    <property type="nucleotide sequence ID" value="NC_014299.1"/>
</dbReference>
<reference evidence="4 5" key="1">
    <citation type="journal article" date="2010" name="J. Bacteriol.">
        <title>Complete genome sequence of Halalkalicoccus jeotgali B3(T), an extremely halophilic archaeon.</title>
        <authorList>
            <person name="Roh S.W."/>
            <person name="Nam Y.D."/>
            <person name="Nam S.H."/>
            <person name="Choi S.H."/>
            <person name="Park H.S."/>
            <person name="Bae J.W."/>
        </authorList>
    </citation>
    <scope>NUCLEOTIDE SEQUENCE [LARGE SCALE GENOMIC DNA]</scope>
    <source>
        <strain evidence="5">DSM 18796 / CECT 7217 / JCM 14584 / KCTC 4019 / B3</strain>
        <plasmid evidence="5">2</plasmid>
    </source>
</reference>
<dbReference type="SUPFAM" id="SSF53720">
    <property type="entry name" value="ALDH-like"/>
    <property type="match status" value="1"/>
</dbReference>
<dbReference type="Gene3D" id="3.40.605.10">
    <property type="entry name" value="Aldehyde Dehydrogenase, Chain A, domain 1"/>
    <property type="match status" value="1"/>
</dbReference>
<evidence type="ECO:0000313" key="4">
    <source>
        <dbReference type="EMBL" id="ADJ17057.1"/>
    </source>
</evidence>
<dbReference type="GeneID" id="9421504"/>
<dbReference type="GO" id="GO:0016620">
    <property type="term" value="F:oxidoreductase activity, acting on the aldehyde or oxo group of donors, NAD or NADP as acceptor"/>
    <property type="evidence" value="ECO:0007669"/>
    <property type="project" value="TreeGrafter"/>
</dbReference>
<keyword evidence="4" id="KW-0614">Plasmid</keyword>
<protein>
    <submittedName>
        <fullName evidence="4">NAD-dependent aldehyde dehydrogenase-like protein</fullName>
    </submittedName>
</protein>
<name>D8JCF0_HALJB</name>
<dbReference type="Pfam" id="PF00171">
    <property type="entry name" value="Aldedh"/>
    <property type="match status" value="1"/>
</dbReference>
<organism evidence="4 5">
    <name type="scientific">Halalkalicoccus jeotgali (strain DSM 18796 / CECT 7217 / JCM 14584 / KCTC 4019 / B3)</name>
    <dbReference type="NCBI Taxonomy" id="795797"/>
    <lineage>
        <taxon>Archaea</taxon>
        <taxon>Methanobacteriati</taxon>
        <taxon>Methanobacteriota</taxon>
        <taxon>Stenosarchaea group</taxon>
        <taxon>Halobacteria</taxon>
        <taxon>Halobacteriales</taxon>
        <taxon>Halococcaceae</taxon>
        <taxon>Halalkalicoccus</taxon>
    </lineage>
</organism>
<dbReference type="eggNOG" id="arCOG01252">
    <property type="taxonomic scope" value="Archaea"/>
</dbReference>
<accession>D8JCF0</accession>
<dbReference type="AlphaFoldDB" id="D8JCF0"/>
<comment type="similarity">
    <text evidence="1">Belongs to the aldehyde dehydrogenase family.</text>
</comment>
<dbReference type="InterPro" id="IPR016162">
    <property type="entry name" value="Ald_DH_N"/>
</dbReference>
<dbReference type="HOGENOM" id="CLU_592660_0_0_2"/>
<evidence type="ECO:0000313" key="5">
    <source>
        <dbReference type="Proteomes" id="UP000000390"/>
    </source>
</evidence>
<dbReference type="PATRIC" id="fig|795797.18.peg.3609"/>
<evidence type="ECO:0000256" key="1">
    <source>
        <dbReference type="ARBA" id="ARBA00009986"/>
    </source>
</evidence>
<dbReference type="InterPro" id="IPR015590">
    <property type="entry name" value="Aldehyde_DH_dom"/>
</dbReference>
<dbReference type="KEGG" id="hje:HacjB3_18588"/>
<dbReference type="Proteomes" id="UP000000390">
    <property type="component" value="Plasmid 2"/>
</dbReference>
<dbReference type="PANTHER" id="PTHR43720">
    <property type="entry name" value="2-AMINOMUCONIC SEMIALDEHYDE DEHYDROGENASE"/>
    <property type="match status" value="1"/>
</dbReference>
<gene>
    <name evidence="4" type="ordered locus">HacjB3_18588</name>
</gene>
<evidence type="ECO:0000259" key="3">
    <source>
        <dbReference type="Pfam" id="PF00171"/>
    </source>
</evidence>
<proteinExistence type="inferred from homology"/>
<dbReference type="EMBL" id="CP002064">
    <property type="protein sequence ID" value="ADJ17057.1"/>
    <property type="molecule type" value="Genomic_DNA"/>
</dbReference>
<dbReference type="PANTHER" id="PTHR43720:SF2">
    <property type="entry name" value="2-AMINOMUCONIC SEMIALDEHYDE DEHYDROGENASE"/>
    <property type="match status" value="1"/>
</dbReference>
<evidence type="ECO:0000256" key="2">
    <source>
        <dbReference type="ARBA" id="ARBA00023027"/>
    </source>
</evidence>
<geneLocation type="plasmid" evidence="4 5">
    <name>2</name>
</geneLocation>
<dbReference type="OrthoDB" id="183973at2157"/>
<feature type="domain" description="Aldehyde dehydrogenase" evidence="3">
    <location>
        <begin position="160"/>
        <end position="376"/>
    </location>
</feature>
<dbReference type="InterPro" id="IPR016161">
    <property type="entry name" value="Ald_DH/histidinol_DH"/>
</dbReference>